<dbReference type="InterPro" id="IPR013780">
    <property type="entry name" value="Glyco_hydro_b"/>
</dbReference>
<feature type="domain" description="Alpha-L-arabinofuranosidase C-terminal" evidence="9">
    <location>
        <begin position="304"/>
        <end position="494"/>
    </location>
</feature>
<comment type="subunit">
    <text evidence="4">Homohexamer; trimer of dimers.</text>
</comment>
<dbReference type="EC" id="3.2.1.55" evidence="5"/>
<dbReference type="RefSeq" id="WP_342757260.1">
    <property type="nucleotide sequence ID" value="NZ_CP146256.1"/>
</dbReference>
<dbReference type="Proteomes" id="UP001451571">
    <property type="component" value="Chromosome"/>
</dbReference>
<evidence type="ECO:0000256" key="8">
    <source>
        <dbReference type="ARBA" id="ARBA00023295"/>
    </source>
</evidence>
<evidence type="ECO:0000256" key="1">
    <source>
        <dbReference type="ARBA" id="ARBA00001462"/>
    </source>
</evidence>
<protein>
    <recommendedName>
        <fullName evidence="5">non-reducing end alpha-L-arabinofuranosidase</fullName>
        <ecNumber evidence="5">3.2.1.55</ecNumber>
    </recommendedName>
</protein>
<evidence type="ECO:0000256" key="2">
    <source>
        <dbReference type="ARBA" id="ARBA00004881"/>
    </source>
</evidence>
<evidence type="ECO:0000256" key="7">
    <source>
        <dbReference type="ARBA" id="ARBA00023277"/>
    </source>
</evidence>
<comment type="similarity">
    <text evidence="3">Belongs to the glycosyl hydrolase 51 family.</text>
</comment>
<name>A0ABZ3ETZ9_9FIRM</name>
<evidence type="ECO:0000256" key="5">
    <source>
        <dbReference type="ARBA" id="ARBA00012670"/>
    </source>
</evidence>
<accession>A0ABZ3ETZ9</accession>
<dbReference type="InterPro" id="IPR055235">
    <property type="entry name" value="ASD1_cat"/>
</dbReference>
<dbReference type="EMBL" id="CP146256">
    <property type="protein sequence ID" value="XAH73656.1"/>
    <property type="molecule type" value="Genomic_DNA"/>
</dbReference>
<sequence>MARLFINEKNKKAHINAEIYGHFSEHLGRCIYEGLYVGEDSGIPNVNGMRKDVVGALKEMGIPLLRWPGGCFADEYHWKDGIGPKETRKKMINTHWGGVVEDNSFGTHEFFELCEQLGCKTYVNGNVGSGTVREMSEWVEYMTFEGVSPMADLRKQNGREKPWKIDYFGVGNENWGCGGSMTPEYYANLYRRFQTYVRQYNADRPIKKICGGANVADYFWTEDVLKTCFAPPHPDFMHGYMDGLSLHYYVHPEGWEVKGSATDFDDKVWYKTLAKAKYMEELVTRHGAIMDQYDPGKKIGMIVDEWGCWFTVEPGTNPGFLYQQSTMRDALVAGITLDIFNKNCDRVQMACIAQMVNVLQSVILTEGEKMILTPTYHVFHMYKHHQDAELVESFIEGNDVIGEEEYRVPHLSESVSVDAQGYVNVTINNLSISESMPVEMVFAQLEPSSVQGVVLTEEMRAHNTFEDPDRVKEAEFTDYTVEGRVIRFTAPACSVISFRVK</sequence>
<keyword evidence="7" id="KW-0119">Carbohydrate metabolism</keyword>
<dbReference type="InterPro" id="IPR017853">
    <property type="entry name" value="GH"/>
</dbReference>
<dbReference type="Gene3D" id="2.60.40.1180">
    <property type="entry name" value="Golgi alpha-mannosidase II"/>
    <property type="match status" value="1"/>
</dbReference>
<dbReference type="Gene3D" id="3.20.20.80">
    <property type="entry name" value="Glycosidases"/>
    <property type="match status" value="1"/>
</dbReference>
<evidence type="ECO:0000313" key="11">
    <source>
        <dbReference type="Proteomes" id="UP001451571"/>
    </source>
</evidence>
<dbReference type="PANTHER" id="PTHR43576">
    <property type="entry name" value="ALPHA-L-ARABINOFURANOSIDASE C-RELATED"/>
    <property type="match status" value="1"/>
</dbReference>
<reference evidence="10 11" key="1">
    <citation type="submission" date="2024-02" db="EMBL/GenBank/DDBJ databases">
        <title>Bacterial strain from lacustrine sediment.</title>
        <authorList>
            <person name="Petit C."/>
            <person name="Fadhlaoui K."/>
        </authorList>
    </citation>
    <scope>NUCLEOTIDE SEQUENCE [LARGE SCALE GENOMIC DNA]</scope>
    <source>
        <strain evidence="10 11">IPX-CK</strain>
    </source>
</reference>
<keyword evidence="11" id="KW-1185">Reference proteome</keyword>
<comment type="pathway">
    <text evidence="2">Glycan metabolism.</text>
</comment>
<gene>
    <name evidence="10" type="ORF">V6984_19480</name>
</gene>
<proteinExistence type="inferred from homology"/>
<evidence type="ECO:0000313" key="10">
    <source>
        <dbReference type="EMBL" id="XAH73656.1"/>
    </source>
</evidence>
<keyword evidence="8" id="KW-0326">Glycosidase</keyword>
<organism evidence="10 11">
    <name type="scientific">Kineothrix sedimenti</name>
    <dbReference type="NCBI Taxonomy" id="3123317"/>
    <lineage>
        <taxon>Bacteria</taxon>
        <taxon>Bacillati</taxon>
        <taxon>Bacillota</taxon>
        <taxon>Clostridia</taxon>
        <taxon>Lachnospirales</taxon>
        <taxon>Lachnospiraceae</taxon>
        <taxon>Kineothrix</taxon>
    </lineage>
</organism>
<dbReference type="Pfam" id="PF22848">
    <property type="entry name" value="ASD1_dom"/>
    <property type="match status" value="1"/>
</dbReference>
<dbReference type="SMART" id="SM00813">
    <property type="entry name" value="Alpha-L-AF_C"/>
    <property type="match status" value="1"/>
</dbReference>
<dbReference type="SUPFAM" id="SSF51011">
    <property type="entry name" value="Glycosyl hydrolase domain"/>
    <property type="match status" value="1"/>
</dbReference>
<evidence type="ECO:0000256" key="4">
    <source>
        <dbReference type="ARBA" id="ARBA00011165"/>
    </source>
</evidence>
<keyword evidence="6" id="KW-0378">Hydrolase</keyword>
<evidence type="ECO:0000256" key="3">
    <source>
        <dbReference type="ARBA" id="ARBA00007186"/>
    </source>
</evidence>
<evidence type="ECO:0000259" key="9">
    <source>
        <dbReference type="SMART" id="SM00813"/>
    </source>
</evidence>
<evidence type="ECO:0000256" key="6">
    <source>
        <dbReference type="ARBA" id="ARBA00022801"/>
    </source>
</evidence>
<dbReference type="PANTHER" id="PTHR43576:SF2">
    <property type="entry name" value="INTRACELLULAR EXO-ALPHA-L-ARABINOFURANOSIDASE 2"/>
    <property type="match status" value="1"/>
</dbReference>
<dbReference type="SUPFAM" id="SSF51445">
    <property type="entry name" value="(Trans)glycosidases"/>
    <property type="match status" value="1"/>
</dbReference>
<comment type="catalytic activity">
    <reaction evidence="1">
        <text>Hydrolysis of terminal non-reducing alpha-L-arabinofuranoside residues in alpha-L-arabinosides.</text>
        <dbReference type="EC" id="3.2.1.55"/>
    </reaction>
</comment>
<dbReference type="Pfam" id="PF06964">
    <property type="entry name" value="Alpha-L-AF_C"/>
    <property type="match status" value="1"/>
</dbReference>
<dbReference type="InterPro" id="IPR010720">
    <property type="entry name" value="Alpha-L-AF_C"/>
</dbReference>